<dbReference type="AlphaFoldDB" id="A0A850HI96"/>
<dbReference type="UniPathway" id="UPA00219"/>
<evidence type="ECO:0000256" key="2">
    <source>
        <dbReference type="ARBA" id="ARBA00022679"/>
    </source>
</evidence>
<feature type="compositionally biased region" description="Basic and acidic residues" evidence="9">
    <location>
        <begin position="87"/>
        <end position="100"/>
    </location>
</feature>
<keyword evidence="5 8" id="KW-0573">Peptidoglycan synthesis</keyword>
<feature type="repeat" description="Cell wall-binding" evidence="7">
    <location>
        <begin position="523"/>
        <end position="542"/>
    </location>
</feature>
<comment type="caution">
    <text evidence="13">The sequence shown here is derived from an EMBL/GenBank/DDBJ whole genome shotgun (WGS) entry which is preliminary data.</text>
</comment>
<dbReference type="SUPFAM" id="SSF69360">
    <property type="entry name" value="Cell wall binding repeat"/>
    <property type="match status" value="3"/>
</dbReference>
<evidence type="ECO:0000256" key="10">
    <source>
        <dbReference type="SAM" id="SignalP"/>
    </source>
</evidence>
<dbReference type="SUPFAM" id="SSF141523">
    <property type="entry name" value="L,D-transpeptidase catalytic domain-like"/>
    <property type="match status" value="1"/>
</dbReference>
<feature type="region of interest" description="Disordered" evidence="9">
    <location>
        <begin position="48"/>
        <end position="109"/>
    </location>
</feature>
<protein>
    <submittedName>
        <fullName evidence="13">L,D-transpeptidase family protein</fullName>
    </submittedName>
</protein>
<name>A0A850HI96_9FIRM</name>
<gene>
    <name evidence="13" type="ORF">G5A66_03685</name>
    <name evidence="12" type="ORF">G5A75_04515</name>
</gene>
<dbReference type="GO" id="GO:0005576">
    <property type="term" value="C:extracellular region"/>
    <property type="evidence" value="ECO:0007669"/>
    <property type="project" value="TreeGrafter"/>
</dbReference>
<evidence type="ECO:0000313" key="12">
    <source>
        <dbReference type="EMBL" id="NSK14144.1"/>
    </source>
</evidence>
<keyword evidence="6 8" id="KW-0961">Cell wall biogenesis/degradation</keyword>
<accession>A0A850HI96</accession>
<evidence type="ECO:0000256" key="6">
    <source>
        <dbReference type="ARBA" id="ARBA00023316"/>
    </source>
</evidence>
<keyword evidence="2" id="KW-0808">Transferase</keyword>
<dbReference type="PANTHER" id="PTHR30582">
    <property type="entry name" value="L,D-TRANSPEPTIDASE"/>
    <property type="match status" value="1"/>
</dbReference>
<dbReference type="EMBL" id="JAAIUO010000002">
    <property type="protein sequence ID" value="NSK14144.1"/>
    <property type="molecule type" value="Genomic_DNA"/>
</dbReference>
<dbReference type="GO" id="GO:0018104">
    <property type="term" value="P:peptidoglycan-protein cross-linking"/>
    <property type="evidence" value="ECO:0007669"/>
    <property type="project" value="TreeGrafter"/>
</dbReference>
<evidence type="ECO:0000313" key="14">
    <source>
        <dbReference type="Proteomes" id="UP000528555"/>
    </source>
</evidence>
<evidence type="ECO:0000256" key="7">
    <source>
        <dbReference type="PROSITE-ProRule" id="PRU00591"/>
    </source>
</evidence>
<feature type="active site" description="Nucleophile" evidence="8">
    <location>
        <position position="747"/>
    </location>
</feature>
<feature type="active site" description="Proton donor/acceptor" evidence="8">
    <location>
        <position position="723"/>
    </location>
</feature>
<dbReference type="GO" id="GO:0071555">
    <property type="term" value="P:cell wall organization"/>
    <property type="evidence" value="ECO:0007669"/>
    <property type="project" value="UniProtKB-UniRule"/>
</dbReference>
<dbReference type="GO" id="GO:0008360">
    <property type="term" value="P:regulation of cell shape"/>
    <property type="evidence" value="ECO:0007669"/>
    <property type="project" value="UniProtKB-UniRule"/>
</dbReference>
<organism evidence="13 14">
    <name type="scientific">Dorea phocaeensis</name>
    <dbReference type="NCBI Taxonomy" id="2040291"/>
    <lineage>
        <taxon>Bacteria</taxon>
        <taxon>Bacillati</taxon>
        <taxon>Bacillota</taxon>
        <taxon>Clostridia</taxon>
        <taxon>Lachnospirales</taxon>
        <taxon>Lachnospiraceae</taxon>
        <taxon>Dorea</taxon>
    </lineage>
</organism>
<evidence type="ECO:0000256" key="5">
    <source>
        <dbReference type="ARBA" id="ARBA00022984"/>
    </source>
</evidence>
<dbReference type="GO" id="GO:0071972">
    <property type="term" value="F:peptidoglycan L,D-transpeptidase activity"/>
    <property type="evidence" value="ECO:0007669"/>
    <property type="project" value="TreeGrafter"/>
</dbReference>
<evidence type="ECO:0000313" key="15">
    <source>
        <dbReference type="Proteomes" id="UP000701680"/>
    </source>
</evidence>
<keyword evidence="14" id="KW-1185">Reference proteome</keyword>
<evidence type="ECO:0000313" key="13">
    <source>
        <dbReference type="EMBL" id="NVH57769.1"/>
    </source>
</evidence>
<proteinExistence type="predicted"/>
<feature type="signal peptide" evidence="10">
    <location>
        <begin position="1"/>
        <end position="29"/>
    </location>
</feature>
<dbReference type="Proteomes" id="UP000528555">
    <property type="component" value="Unassembled WGS sequence"/>
</dbReference>
<dbReference type="Pfam" id="PF03734">
    <property type="entry name" value="YkuD"/>
    <property type="match status" value="1"/>
</dbReference>
<dbReference type="Gene3D" id="2.40.440.10">
    <property type="entry name" value="L,D-transpeptidase catalytic domain-like"/>
    <property type="match status" value="1"/>
</dbReference>
<evidence type="ECO:0000256" key="4">
    <source>
        <dbReference type="ARBA" id="ARBA00022960"/>
    </source>
</evidence>
<dbReference type="Gene3D" id="2.20.120.10">
    <property type="entry name" value="Multimodular pneumococcal cell wall endolysin, domain 3"/>
    <property type="match status" value="1"/>
</dbReference>
<dbReference type="OrthoDB" id="9783374at2"/>
<reference evidence="14 15" key="1">
    <citation type="journal article" date="2020" name="Cell Host Microbe">
        <title>Functional and Genomic Variation between Human-Derived Isolates of Lachnospiraceae Reveals Inter- and Intra-Species Diversity.</title>
        <authorList>
            <person name="Sorbara M.T."/>
            <person name="Littmann E.R."/>
            <person name="Fontana E."/>
            <person name="Moody T.U."/>
            <person name="Kohout C.E."/>
            <person name="Gjonbalaj M."/>
            <person name="Eaton V."/>
            <person name="Seok R."/>
            <person name="Leiner I.M."/>
            <person name="Pamer E.G."/>
        </authorList>
    </citation>
    <scope>NUCLEOTIDE SEQUENCE [LARGE SCALE GENOMIC DNA]</scope>
    <source>
        <strain evidence="13 14">MSK.17.11</strain>
        <strain evidence="12 15">MSK.17.38</strain>
    </source>
</reference>
<dbReference type="GO" id="GO:0016740">
    <property type="term" value="F:transferase activity"/>
    <property type="evidence" value="ECO:0007669"/>
    <property type="project" value="UniProtKB-KW"/>
</dbReference>
<keyword evidence="3" id="KW-0677">Repeat</keyword>
<evidence type="ECO:0000256" key="3">
    <source>
        <dbReference type="ARBA" id="ARBA00022737"/>
    </source>
</evidence>
<dbReference type="Proteomes" id="UP000701680">
    <property type="component" value="Unassembled WGS sequence"/>
</dbReference>
<dbReference type="InterPro" id="IPR018337">
    <property type="entry name" value="Cell_wall/Cho-bd_repeat"/>
</dbReference>
<feature type="chain" id="PRO_5032867622" evidence="10">
    <location>
        <begin position="30"/>
        <end position="771"/>
    </location>
</feature>
<dbReference type="PROSITE" id="PS51170">
    <property type="entry name" value="CW"/>
    <property type="match status" value="3"/>
</dbReference>
<dbReference type="EMBL" id="JAAITX010000002">
    <property type="protein sequence ID" value="NVH57769.1"/>
    <property type="molecule type" value="Genomic_DNA"/>
</dbReference>
<dbReference type="Pfam" id="PF19127">
    <property type="entry name" value="Choline_bind_3"/>
    <property type="match status" value="4"/>
</dbReference>
<evidence type="ECO:0000256" key="1">
    <source>
        <dbReference type="ARBA" id="ARBA00004752"/>
    </source>
</evidence>
<comment type="pathway">
    <text evidence="1 8">Cell wall biogenesis; peptidoglycan biosynthesis.</text>
</comment>
<dbReference type="Gene3D" id="2.10.270.10">
    <property type="entry name" value="Cholin Binding"/>
    <property type="match status" value="6"/>
</dbReference>
<dbReference type="InterPro" id="IPR050979">
    <property type="entry name" value="LD-transpeptidase"/>
</dbReference>
<keyword evidence="10" id="KW-0732">Signal</keyword>
<dbReference type="InterPro" id="IPR038063">
    <property type="entry name" value="Transpep_catalytic_dom"/>
</dbReference>
<dbReference type="Pfam" id="PF01473">
    <property type="entry name" value="Choline_bind_1"/>
    <property type="match status" value="10"/>
</dbReference>
<dbReference type="InterPro" id="IPR005490">
    <property type="entry name" value="LD_TPept_cat_dom"/>
</dbReference>
<evidence type="ECO:0000259" key="11">
    <source>
        <dbReference type="PROSITE" id="PS52029"/>
    </source>
</evidence>
<dbReference type="PROSITE" id="PS52029">
    <property type="entry name" value="LD_TPASE"/>
    <property type="match status" value="1"/>
</dbReference>
<reference evidence="13" key="2">
    <citation type="submission" date="2020-02" db="EMBL/GenBank/DDBJ databases">
        <authorList>
            <person name="Littmann E."/>
            <person name="Sorbara M."/>
        </authorList>
    </citation>
    <scope>NUCLEOTIDE SEQUENCE</scope>
    <source>
        <strain evidence="13">MSK.17.11</strain>
        <strain evidence="12">MSK.17.38</strain>
    </source>
</reference>
<sequence>MRKKTLVQKICALALTFAMVTGPVSYARAEEPSPQNVKETVVPEASEMDGVIPEGTEGLGAAAPTDGGEQPEQAGTPAGGELAVQPEKTEETQKPEELEKPMAPGQTGTPGWLLQGSDWYYYDASGEKAAGWRVIGGAWYYFDGENAEKPGIMLADGKYPIGDHNYFFDVSGKMKSGWILRPEGWYYTAGSGAMLTGWQVIGGNWYYLDGTDPEYLGRMAENCKKVIGDSTYFFALGGAMRTGWIKQEEGWYYTDASGSVGWKNIGGAWYYLDNANAEYPGLMAADGKKVIGNQTYFFGETGRMLTGWVLRPEGWYYANGSGAQVNGWIQVGANWYYLDPAHEEYPGLMISDSKKVLGNATYFFDISGVMKTGWIKQEEGWYYTDATGSVGWKNIGGVWYYLDDANTKYPGLMVADDKKNIGGHTYFFRESGAMLVGWITRPEGRYYAASTGALLTGWLKDGGLWYYLDGSNAEHPGLMLQNCEKEINGQMYTFTANGSMRAGWVQDEEGHWYYYHPDSGQIMSGWQAIGGAWYYFDPKNQNQMLADGWHVIGGNWYYMHVNGAMATNWLNLNNEWYFLAGDGAMRTGWQAIGGTWYYFYQDGDGYGKPHGMMAKNTFVGGWYVQGNGAMLTAEQYNMFLRAQTQSSTTGYLLLVDCWACNVGVFTGSTGDWNLLYFWKCSPGAPGTPTPKGVYQVYTKGQYFDSGSARCYWYTAFYRDYYFHSVLYSKYTGGLSDGRLGMQLSHGCVRLNINCAKWLYDYIPIGTTVLTY</sequence>
<feature type="repeat" description="Cell wall-binding" evidence="7">
    <location>
        <begin position="586"/>
        <end position="605"/>
    </location>
</feature>
<feature type="domain" description="L,D-TPase catalytic" evidence="11">
    <location>
        <begin position="651"/>
        <end position="771"/>
    </location>
</feature>
<feature type="repeat" description="Cell wall-binding" evidence="7">
    <location>
        <begin position="546"/>
        <end position="565"/>
    </location>
</feature>
<evidence type="ECO:0000256" key="9">
    <source>
        <dbReference type="SAM" id="MobiDB-lite"/>
    </source>
</evidence>
<dbReference type="RefSeq" id="WP_101695503.1">
    <property type="nucleotide sequence ID" value="NZ_JAAITX010000002.1"/>
</dbReference>
<keyword evidence="4 8" id="KW-0133">Cell shape</keyword>
<dbReference type="PANTHER" id="PTHR30582:SF2">
    <property type="entry name" value="L,D-TRANSPEPTIDASE YCIB-RELATED"/>
    <property type="match status" value="1"/>
</dbReference>
<dbReference type="CDD" id="cd16913">
    <property type="entry name" value="YkuD_like"/>
    <property type="match status" value="1"/>
</dbReference>
<evidence type="ECO:0000256" key="8">
    <source>
        <dbReference type="PROSITE-ProRule" id="PRU01373"/>
    </source>
</evidence>